<dbReference type="InterPro" id="IPR046947">
    <property type="entry name" value="LytR-like"/>
</dbReference>
<evidence type="ECO:0000256" key="1">
    <source>
        <dbReference type="PROSITE-ProRule" id="PRU00169"/>
    </source>
</evidence>
<feature type="domain" description="HTH LytTR-type" evidence="3">
    <location>
        <begin position="131"/>
        <end position="228"/>
    </location>
</feature>
<dbReference type="InterPro" id="IPR007492">
    <property type="entry name" value="LytTR_DNA-bd_dom"/>
</dbReference>
<dbReference type="InterPro" id="IPR001789">
    <property type="entry name" value="Sig_transdc_resp-reg_receiver"/>
</dbReference>
<dbReference type="GO" id="GO:0003677">
    <property type="term" value="F:DNA binding"/>
    <property type="evidence" value="ECO:0007669"/>
    <property type="project" value="InterPro"/>
</dbReference>
<dbReference type="Pfam" id="PF00072">
    <property type="entry name" value="Response_reg"/>
    <property type="match status" value="1"/>
</dbReference>
<feature type="domain" description="Response regulatory" evidence="2">
    <location>
        <begin position="1"/>
        <end position="110"/>
    </location>
</feature>
<reference evidence="4" key="1">
    <citation type="submission" date="2020-01" db="EMBL/GenBank/DDBJ databases">
        <authorList>
            <person name="Seo Y.L."/>
        </authorList>
    </citation>
    <scope>NUCLEOTIDE SEQUENCE</scope>
    <source>
        <strain evidence="4">R11</strain>
    </source>
</reference>
<name>A0A965ZFE1_9SPHI</name>
<dbReference type="PROSITE" id="PS50110">
    <property type="entry name" value="RESPONSE_REGULATORY"/>
    <property type="match status" value="1"/>
</dbReference>
<dbReference type="Pfam" id="PF04397">
    <property type="entry name" value="LytTR"/>
    <property type="match status" value="1"/>
</dbReference>
<organism evidence="4 5">
    <name type="scientific">Mucilaginibacter agri</name>
    <dbReference type="NCBI Taxonomy" id="2695265"/>
    <lineage>
        <taxon>Bacteria</taxon>
        <taxon>Pseudomonadati</taxon>
        <taxon>Bacteroidota</taxon>
        <taxon>Sphingobacteriia</taxon>
        <taxon>Sphingobacteriales</taxon>
        <taxon>Sphingobacteriaceae</taxon>
        <taxon>Mucilaginibacter</taxon>
    </lineage>
</organism>
<comment type="caution">
    <text evidence="4">The sequence shown here is derived from an EMBL/GenBank/DDBJ whole genome shotgun (WGS) entry which is preliminary data.</text>
</comment>
<evidence type="ECO:0000259" key="2">
    <source>
        <dbReference type="PROSITE" id="PS50110"/>
    </source>
</evidence>
<sequence>MIIDDEPYAVELLELFIQKSSDWTIISKCYDAAEAMLMIKSNAPQVIFLDINMPGLNGLELAQLLPANVRVVFTTAYSEHAAESYNYQTLDYLLKPLTLKRFLATVQKVETHFSIAEAAAGSNISKDTEHFYIKSGKTLHKIFLDDILYFEGQKEYVCLVTSLEKILIYRRLKDIEQQFSMPFVRVHNSYIINTRHLVKVMDNHIYLAGIQIPISDKFRNSFMSAIRQSII</sequence>
<evidence type="ECO:0000259" key="3">
    <source>
        <dbReference type="PROSITE" id="PS50930"/>
    </source>
</evidence>
<dbReference type="SMART" id="SM00448">
    <property type="entry name" value="REC"/>
    <property type="match status" value="1"/>
</dbReference>
<dbReference type="InterPro" id="IPR011006">
    <property type="entry name" value="CheY-like_superfamily"/>
</dbReference>
<keyword evidence="5" id="KW-1185">Reference proteome</keyword>
<reference evidence="4" key="2">
    <citation type="submission" date="2020-10" db="EMBL/GenBank/DDBJ databases">
        <title>Mucilaginibacter sp. nov., isolated from soil.</title>
        <authorList>
            <person name="Jeon C.O."/>
        </authorList>
    </citation>
    <scope>NUCLEOTIDE SEQUENCE</scope>
    <source>
        <strain evidence="4">R11</strain>
    </source>
</reference>
<dbReference type="Proteomes" id="UP000638732">
    <property type="component" value="Unassembled WGS sequence"/>
</dbReference>
<protein>
    <submittedName>
        <fullName evidence="4">Response regulator</fullName>
    </submittedName>
</protein>
<evidence type="ECO:0000313" key="5">
    <source>
        <dbReference type="Proteomes" id="UP000638732"/>
    </source>
</evidence>
<accession>A0A965ZFE1</accession>
<gene>
    <name evidence="4" type="ORF">GSY63_07020</name>
</gene>
<dbReference type="AlphaFoldDB" id="A0A965ZFE1"/>
<dbReference type="SUPFAM" id="SSF52172">
    <property type="entry name" value="CheY-like"/>
    <property type="match status" value="1"/>
</dbReference>
<dbReference type="Gene3D" id="2.40.50.1020">
    <property type="entry name" value="LytTr DNA-binding domain"/>
    <property type="match status" value="1"/>
</dbReference>
<dbReference type="SMART" id="SM00850">
    <property type="entry name" value="LytTR"/>
    <property type="match status" value="1"/>
</dbReference>
<evidence type="ECO:0000313" key="4">
    <source>
        <dbReference type="EMBL" id="NCD69102.1"/>
    </source>
</evidence>
<dbReference type="PANTHER" id="PTHR37299:SF1">
    <property type="entry name" value="STAGE 0 SPORULATION PROTEIN A HOMOLOG"/>
    <property type="match status" value="1"/>
</dbReference>
<feature type="modified residue" description="4-aspartylphosphate" evidence="1">
    <location>
        <position position="50"/>
    </location>
</feature>
<keyword evidence="1" id="KW-0597">Phosphoprotein</keyword>
<dbReference type="PANTHER" id="PTHR37299">
    <property type="entry name" value="TRANSCRIPTIONAL REGULATOR-RELATED"/>
    <property type="match status" value="1"/>
</dbReference>
<dbReference type="PROSITE" id="PS50930">
    <property type="entry name" value="HTH_LYTTR"/>
    <property type="match status" value="1"/>
</dbReference>
<dbReference type="GO" id="GO:0000156">
    <property type="term" value="F:phosphorelay response regulator activity"/>
    <property type="evidence" value="ECO:0007669"/>
    <property type="project" value="InterPro"/>
</dbReference>
<dbReference type="EMBL" id="WWEO01000040">
    <property type="protein sequence ID" value="NCD69102.1"/>
    <property type="molecule type" value="Genomic_DNA"/>
</dbReference>
<proteinExistence type="predicted"/>
<dbReference type="RefSeq" id="WP_166585081.1">
    <property type="nucleotide sequence ID" value="NZ_WWEO01000040.1"/>
</dbReference>
<dbReference type="Gene3D" id="3.40.50.2300">
    <property type="match status" value="1"/>
</dbReference>